<reference evidence="2" key="1">
    <citation type="submission" date="2023-06" db="EMBL/GenBank/DDBJ databases">
        <authorList>
            <consortium name="Lawrence Berkeley National Laboratory"/>
            <person name="Ahrendt S."/>
            <person name="Sahu N."/>
            <person name="Indic B."/>
            <person name="Wong-Bajracharya J."/>
            <person name="Merenyi Z."/>
            <person name="Ke H.-M."/>
            <person name="Monk M."/>
            <person name="Kocsube S."/>
            <person name="Drula E."/>
            <person name="Lipzen A."/>
            <person name="Balint B."/>
            <person name="Henrissat B."/>
            <person name="Andreopoulos B."/>
            <person name="Martin F.M."/>
            <person name="Harder C.B."/>
            <person name="Rigling D."/>
            <person name="Ford K.L."/>
            <person name="Foster G.D."/>
            <person name="Pangilinan J."/>
            <person name="Papanicolaou A."/>
            <person name="Barry K."/>
            <person name="LaButti K."/>
            <person name="Viragh M."/>
            <person name="Koriabine M."/>
            <person name="Yan M."/>
            <person name="Riley R."/>
            <person name="Champramary S."/>
            <person name="Plett K.L."/>
            <person name="Tsai I.J."/>
            <person name="Slot J."/>
            <person name="Sipos G."/>
            <person name="Plett J."/>
            <person name="Nagy L.G."/>
            <person name="Grigoriev I.V."/>
        </authorList>
    </citation>
    <scope>NUCLEOTIDE SEQUENCE</scope>
    <source>
        <strain evidence="2">FPL87.14</strain>
    </source>
</reference>
<proteinExistence type="predicted"/>
<feature type="signal peptide" evidence="1">
    <location>
        <begin position="1"/>
        <end position="24"/>
    </location>
</feature>
<gene>
    <name evidence="2" type="ORF">EV421DRAFT_168080</name>
</gene>
<protein>
    <submittedName>
        <fullName evidence="2">Uncharacterized protein</fullName>
    </submittedName>
</protein>
<evidence type="ECO:0000256" key="1">
    <source>
        <dbReference type="SAM" id="SignalP"/>
    </source>
</evidence>
<name>A0AA39IXD6_9AGAR</name>
<organism evidence="2 3">
    <name type="scientific">Armillaria borealis</name>
    <dbReference type="NCBI Taxonomy" id="47425"/>
    <lineage>
        <taxon>Eukaryota</taxon>
        <taxon>Fungi</taxon>
        <taxon>Dikarya</taxon>
        <taxon>Basidiomycota</taxon>
        <taxon>Agaricomycotina</taxon>
        <taxon>Agaricomycetes</taxon>
        <taxon>Agaricomycetidae</taxon>
        <taxon>Agaricales</taxon>
        <taxon>Marasmiineae</taxon>
        <taxon>Physalacriaceae</taxon>
        <taxon>Armillaria</taxon>
    </lineage>
</organism>
<dbReference type="AlphaFoldDB" id="A0AA39IXD6"/>
<accession>A0AA39IXD6</accession>
<evidence type="ECO:0000313" key="2">
    <source>
        <dbReference type="EMBL" id="KAK0431471.1"/>
    </source>
</evidence>
<dbReference type="EMBL" id="JAUEPT010000113">
    <property type="protein sequence ID" value="KAK0431471.1"/>
    <property type="molecule type" value="Genomic_DNA"/>
</dbReference>
<sequence>MLCSGWSSPMFVLIFLALEFRILTLRRTGLDQALIEIATWISRLQELETRMVKDYGITNSVEVLQETLSRRNAQSVPALKTLNMLYELRLEFAIKQRALRYRVKRERPLITSVTAPHRIDISRFWAVIIGIDAYEYCSLHVCVSDVLFMGRYLTKDLGVPKGRIERFTDTQAHIS</sequence>
<feature type="chain" id="PRO_5041391364" evidence="1">
    <location>
        <begin position="25"/>
        <end position="175"/>
    </location>
</feature>
<keyword evidence="1" id="KW-0732">Signal</keyword>
<comment type="caution">
    <text evidence="2">The sequence shown here is derived from an EMBL/GenBank/DDBJ whole genome shotgun (WGS) entry which is preliminary data.</text>
</comment>
<dbReference type="Gene3D" id="3.40.50.1460">
    <property type="match status" value="1"/>
</dbReference>
<keyword evidence="3" id="KW-1185">Reference proteome</keyword>
<dbReference type="Proteomes" id="UP001175226">
    <property type="component" value="Unassembled WGS sequence"/>
</dbReference>
<evidence type="ECO:0000313" key="3">
    <source>
        <dbReference type="Proteomes" id="UP001175226"/>
    </source>
</evidence>